<sequence length="331" mass="34808">MPHANKAHWQSLFQGRPVEHTVARSVEELVARRRAPAPAPLTPDEAERVRLHEKVALHGLDGELTADVYQPARPGPHPVLLYLHGGGWYTGSPAMDRRYCASLAAEGMLVVSAAYALAPEQPFPRALEDCVYAARWAVGNAASYDGDPARLAVGGSSAGANLAAATVLALHGPPAVLRSGDLAGTPVTVSALLLLFGMLDAHRWITEPKYYAGEPEISLAAYLGPNFSGRLRDPLVSPAQSPDLDVLPATYLSCGAEDALLGHSLAMTGRLADADVPVTLSVVPHADHEFLKIPDRVAGARAENERIAGWLRERLAIADGDAAGSADGGAA</sequence>
<evidence type="ECO:0000313" key="3">
    <source>
        <dbReference type="EMBL" id="TYB44079.1"/>
    </source>
</evidence>
<proteinExistence type="predicted"/>
<evidence type="ECO:0000256" key="1">
    <source>
        <dbReference type="ARBA" id="ARBA00022801"/>
    </source>
</evidence>
<dbReference type="Gene3D" id="3.40.50.1820">
    <property type="entry name" value="alpha/beta hydrolase"/>
    <property type="match status" value="1"/>
</dbReference>
<dbReference type="RefSeq" id="WP_067899273.1">
    <property type="nucleotide sequence ID" value="NZ_VSFG01000005.1"/>
</dbReference>
<dbReference type="STRING" id="1220554.GCA_001552135_06128"/>
<dbReference type="AlphaFoldDB" id="A0A5D0NIA5"/>
<dbReference type="GO" id="GO:0016787">
    <property type="term" value="F:hydrolase activity"/>
    <property type="evidence" value="ECO:0007669"/>
    <property type="project" value="UniProtKB-KW"/>
</dbReference>
<gene>
    <name evidence="3" type="ORF">FXF69_24295</name>
</gene>
<dbReference type="Proteomes" id="UP000323380">
    <property type="component" value="Unassembled WGS sequence"/>
</dbReference>
<dbReference type="InterPro" id="IPR013094">
    <property type="entry name" value="AB_hydrolase_3"/>
</dbReference>
<dbReference type="InterPro" id="IPR050300">
    <property type="entry name" value="GDXG_lipolytic_enzyme"/>
</dbReference>
<comment type="caution">
    <text evidence="3">The sequence shown here is derived from an EMBL/GenBank/DDBJ whole genome shotgun (WGS) entry which is preliminary data.</text>
</comment>
<evidence type="ECO:0000313" key="4">
    <source>
        <dbReference type="Proteomes" id="UP000323380"/>
    </source>
</evidence>
<protein>
    <submittedName>
        <fullName evidence="3">Alpha/beta hydrolase</fullName>
    </submittedName>
</protein>
<feature type="domain" description="Alpha/beta hydrolase fold-3" evidence="2">
    <location>
        <begin position="80"/>
        <end position="291"/>
    </location>
</feature>
<keyword evidence="4" id="KW-1185">Reference proteome</keyword>
<dbReference type="EMBL" id="VSFG01000005">
    <property type="protein sequence ID" value="TYB44079.1"/>
    <property type="molecule type" value="Genomic_DNA"/>
</dbReference>
<keyword evidence="1 3" id="KW-0378">Hydrolase</keyword>
<organism evidence="3 4">
    <name type="scientific">Actinomadura chibensis</name>
    <dbReference type="NCBI Taxonomy" id="392828"/>
    <lineage>
        <taxon>Bacteria</taxon>
        <taxon>Bacillati</taxon>
        <taxon>Actinomycetota</taxon>
        <taxon>Actinomycetes</taxon>
        <taxon>Streptosporangiales</taxon>
        <taxon>Thermomonosporaceae</taxon>
        <taxon>Actinomadura</taxon>
    </lineage>
</organism>
<reference evidence="3 4" key="1">
    <citation type="submission" date="2019-08" db="EMBL/GenBank/DDBJ databases">
        <title>Actinomadura sp. nov. CYP1-5 isolated from mountain soil.</title>
        <authorList>
            <person name="Songsumanus A."/>
            <person name="Kuncharoen N."/>
            <person name="Kudo T."/>
            <person name="Yuki M."/>
            <person name="Igarashi Y."/>
            <person name="Tanasupawat S."/>
        </authorList>
    </citation>
    <scope>NUCLEOTIDE SEQUENCE [LARGE SCALE GENOMIC DNA]</scope>
    <source>
        <strain evidence="3 4">JCM 14158</strain>
    </source>
</reference>
<accession>A0A5D0NIA5</accession>
<dbReference type="InterPro" id="IPR029058">
    <property type="entry name" value="AB_hydrolase_fold"/>
</dbReference>
<dbReference type="SUPFAM" id="SSF53474">
    <property type="entry name" value="alpha/beta-Hydrolases"/>
    <property type="match status" value="1"/>
</dbReference>
<name>A0A5D0NIA5_9ACTN</name>
<dbReference type="Pfam" id="PF07859">
    <property type="entry name" value="Abhydrolase_3"/>
    <property type="match status" value="1"/>
</dbReference>
<dbReference type="PANTHER" id="PTHR48081">
    <property type="entry name" value="AB HYDROLASE SUPERFAMILY PROTEIN C4A8.06C"/>
    <property type="match status" value="1"/>
</dbReference>
<evidence type="ECO:0000259" key="2">
    <source>
        <dbReference type="Pfam" id="PF07859"/>
    </source>
</evidence>